<evidence type="ECO:0000313" key="3">
    <source>
        <dbReference type="Proteomes" id="UP001620645"/>
    </source>
</evidence>
<keyword evidence="3" id="KW-1185">Reference proteome</keyword>
<dbReference type="AlphaFoldDB" id="A0ABD2JE87"/>
<dbReference type="EMBL" id="JBICCN010000152">
    <property type="protein sequence ID" value="KAL3088887.1"/>
    <property type="molecule type" value="Genomic_DNA"/>
</dbReference>
<organism evidence="2 3">
    <name type="scientific">Heterodera schachtii</name>
    <name type="common">Sugarbeet cyst nematode worm</name>
    <name type="synonym">Tylenchus schachtii</name>
    <dbReference type="NCBI Taxonomy" id="97005"/>
    <lineage>
        <taxon>Eukaryota</taxon>
        <taxon>Metazoa</taxon>
        <taxon>Ecdysozoa</taxon>
        <taxon>Nematoda</taxon>
        <taxon>Chromadorea</taxon>
        <taxon>Rhabditida</taxon>
        <taxon>Tylenchina</taxon>
        <taxon>Tylenchomorpha</taxon>
        <taxon>Tylenchoidea</taxon>
        <taxon>Heteroderidae</taxon>
        <taxon>Heteroderinae</taxon>
        <taxon>Heterodera</taxon>
    </lineage>
</organism>
<evidence type="ECO:0000313" key="2">
    <source>
        <dbReference type="EMBL" id="KAL3088887.1"/>
    </source>
</evidence>
<reference evidence="2 3" key="1">
    <citation type="submission" date="2024-10" db="EMBL/GenBank/DDBJ databases">
        <authorList>
            <person name="Kim D."/>
        </authorList>
    </citation>
    <scope>NUCLEOTIDE SEQUENCE [LARGE SCALE GENOMIC DNA]</scope>
    <source>
        <strain evidence="2">Taebaek</strain>
    </source>
</reference>
<evidence type="ECO:0000256" key="1">
    <source>
        <dbReference type="SAM" id="SignalP"/>
    </source>
</evidence>
<sequence length="149" mass="16095">MLMKLIRFNMACPILLAILAIIEICSCLDKSKAVGPCLKGGRCPAGNFCAADNQCFPKKEGKKKVVAQRDVVQQGKQKDVVVQQQQGKQKDNIGPCVNGLCPNGYECRDDACFKVKAPVGAPKSIGPCVNNKCPDGYSCDQAEYKCISH</sequence>
<comment type="caution">
    <text evidence="2">The sequence shown here is derived from an EMBL/GenBank/DDBJ whole genome shotgun (WGS) entry which is preliminary data.</text>
</comment>
<proteinExistence type="predicted"/>
<feature type="chain" id="PRO_5044817418" evidence="1">
    <location>
        <begin position="28"/>
        <end position="149"/>
    </location>
</feature>
<dbReference type="Proteomes" id="UP001620645">
    <property type="component" value="Unassembled WGS sequence"/>
</dbReference>
<accession>A0ABD2JE87</accession>
<protein>
    <submittedName>
        <fullName evidence="2">Uncharacterized protein</fullName>
    </submittedName>
</protein>
<name>A0ABD2JE87_HETSC</name>
<feature type="signal peptide" evidence="1">
    <location>
        <begin position="1"/>
        <end position="27"/>
    </location>
</feature>
<keyword evidence="1" id="KW-0732">Signal</keyword>
<gene>
    <name evidence="2" type="ORF">niasHS_009179</name>
</gene>